<sequence length="167" mass="18326">MQKIVTLLLEPSVRLQGRQPNAHGNGCDWQESLNHHLPFYALSEPYLPSKEANRLRPAFVAVKGKFLDRLARCERVKITKNVELRNVETRPIMFEDFLSKAIFTVIASGTEAWAGVLSMARSAVMVSGTGTWSGVLSKVRFAVIASGIGTLGGVLSKARQLFLVSKA</sequence>
<dbReference type="AlphaFoldDB" id="A0A4Y2M9U2"/>
<reference evidence="1 2" key="1">
    <citation type="journal article" date="2019" name="Sci. Rep.">
        <title>Orb-weaving spider Araneus ventricosus genome elucidates the spidroin gene catalogue.</title>
        <authorList>
            <person name="Kono N."/>
            <person name="Nakamura H."/>
            <person name="Ohtoshi R."/>
            <person name="Moran D.A.P."/>
            <person name="Shinohara A."/>
            <person name="Yoshida Y."/>
            <person name="Fujiwara M."/>
            <person name="Mori M."/>
            <person name="Tomita M."/>
            <person name="Arakawa K."/>
        </authorList>
    </citation>
    <scope>NUCLEOTIDE SEQUENCE [LARGE SCALE GENOMIC DNA]</scope>
</reference>
<evidence type="ECO:0000313" key="2">
    <source>
        <dbReference type="Proteomes" id="UP000499080"/>
    </source>
</evidence>
<proteinExistence type="predicted"/>
<name>A0A4Y2M9U2_ARAVE</name>
<comment type="caution">
    <text evidence="1">The sequence shown here is derived from an EMBL/GenBank/DDBJ whole genome shotgun (WGS) entry which is preliminary data.</text>
</comment>
<organism evidence="1 2">
    <name type="scientific">Araneus ventricosus</name>
    <name type="common">Orbweaver spider</name>
    <name type="synonym">Epeira ventricosa</name>
    <dbReference type="NCBI Taxonomy" id="182803"/>
    <lineage>
        <taxon>Eukaryota</taxon>
        <taxon>Metazoa</taxon>
        <taxon>Ecdysozoa</taxon>
        <taxon>Arthropoda</taxon>
        <taxon>Chelicerata</taxon>
        <taxon>Arachnida</taxon>
        <taxon>Araneae</taxon>
        <taxon>Araneomorphae</taxon>
        <taxon>Entelegynae</taxon>
        <taxon>Araneoidea</taxon>
        <taxon>Araneidae</taxon>
        <taxon>Araneus</taxon>
    </lineage>
</organism>
<accession>A0A4Y2M9U2</accession>
<evidence type="ECO:0000313" key="1">
    <source>
        <dbReference type="EMBL" id="GBN23419.1"/>
    </source>
</evidence>
<gene>
    <name evidence="1" type="ORF">AVEN_32508_1</name>
</gene>
<keyword evidence="2" id="KW-1185">Reference proteome</keyword>
<dbReference type="Proteomes" id="UP000499080">
    <property type="component" value="Unassembled WGS sequence"/>
</dbReference>
<dbReference type="EMBL" id="BGPR01006993">
    <property type="protein sequence ID" value="GBN23419.1"/>
    <property type="molecule type" value="Genomic_DNA"/>
</dbReference>
<protein>
    <submittedName>
        <fullName evidence="1">Uncharacterized protein</fullName>
    </submittedName>
</protein>